<protein>
    <submittedName>
        <fullName evidence="1">Uncharacterized protein</fullName>
    </submittedName>
</protein>
<reference evidence="1 2" key="1">
    <citation type="submission" date="2017-04" db="EMBL/GenBank/DDBJ databases">
        <authorList>
            <person name="Afonso C.L."/>
            <person name="Miller P.J."/>
            <person name="Scott M.A."/>
            <person name="Spackman E."/>
            <person name="Goraichik I."/>
            <person name="Dimitrov K.M."/>
            <person name="Suarez D.L."/>
            <person name="Swayne D.E."/>
        </authorList>
    </citation>
    <scope>NUCLEOTIDE SEQUENCE [LARGE SCALE GENOMIC DNA]</scope>
    <source>
        <strain evidence="1 2">N3/975</strain>
    </source>
</reference>
<keyword evidence="2" id="KW-1185">Reference proteome</keyword>
<proteinExistence type="predicted"/>
<organism evidence="1 2">
    <name type="scientific">Paenibacillus uliginis N3/975</name>
    <dbReference type="NCBI Taxonomy" id="1313296"/>
    <lineage>
        <taxon>Bacteria</taxon>
        <taxon>Bacillati</taxon>
        <taxon>Bacillota</taxon>
        <taxon>Bacilli</taxon>
        <taxon>Bacillales</taxon>
        <taxon>Paenibacillaceae</taxon>
        <taxon>Paenibacillus</taxon>
    </lineage>
</organism>
<dbReference type="Proteomes" id="UP000192940">
    <property type="component" value="Chromosome I"/>
</dbReference>
<dbReference type="EMBL" id="LT840184">
    <property type="protein sequence ID" value="SMF92259.1"/>
    <property type="molecule type" value="Genomic_DNA"/>
</dbReference>
<dbReference type="STRING" id="1313296.SAMN05661091_5747"/>
<evidence type="ECO:0000313" key="1">
    <source>
        <dbReference type="EMBL" id="SMF92259.1"/>
    </source>
</evidence>
<dbReference type="RefSeq" id="WP_208916389.1">
    <property type="nucleotide sequence ID" value="NZ_LT840184.1"/>
</dbReference>
<dbReference type="AlphaFoldDB" id="A0A1X7HUR7"/>
<name>A0A1X7HUR7_9BACL</name>
<accession>A0A1X7HUR7</accession>
<evidence type="ECO:0000313" key="2">
    <source>
        <dbReference type="Proteomes" id="UP000192940"/>
    </source>
</evidence>
<gene>
    <name evidence="1" type="ORF">SAMN05661091_5747</name>
</gene>
<sequence>MNTRYRITRNADGNHRDKVMSLDECKSYFATQTDFVYAEEYSFRSADTTVTIPGDFFLWQLGEVTIPFRYYEGDLYVAVSHEIIFQKMLEVVEHLNAQYIEG</sequence>